<dbReference type="Proteomes" id="UP000249754">
    <property type="component" value="Unassembled WGS sequence"/>
</dbReference>
<gene>
    <name evidence="9" type="ORF">LY11_01713</name>
</gene>
<dbReference type="GO" id="GO:0000160">
    <property type="term" value="P:phosphorelay signal transduction system"/>
    <property type="evidence" value="ECO:0007669"/>
    <property type="project" value="UniProtKB-KW"/>
</dbReference>
<dbReference type="PROSITE" id="PS51257">
    <property type="entry name" value="PROKAR_LIPOPROTEIN"/>
    <property type="match status" value="1"/>
</dbReference>
<evidence type="ECO:0000313" key="9">
    <source>
        <dbReference type="EMBL" id="RAJ33023.1"/>
    </source>
</evidence>
<dbReference type="Gene3D" id="3.30.565.10">
    <property type="entry name" value="Histidine kinase-like ATPase, C-terminal domain"/>
    <property type="match status" value="1"/>
</dbReference>
<keyword evidence="7" id="KW-0472">Membrane</keyword>
<keyword evidence="7" id="KW-1133">Transmembrane helix</keyword>
<evidence type="ECO:0000256" key="3">
    <source>
        <dbReference type="ARBA" id="ARBA00022679"/>
    </source>
</evidence>
<feature type="transmembrane region" description="Helical" evidence="7">
    <location>
        <begin position="334"/>
        <end position="354"/>
    </location>
</feature>
<organism evidence="9 10">
    <name type="scientific">Pedobacter cryoconitis</name>
    <dbReference type="NCBI Taxonomy" id="188932"/>
    <lineage>
        <taxon>Bacteria</taxon>
        <taxon>Pseudomonadati</taxon>
        <taxon>Bacteroidota</taxon>
        <taxon>Sphingobacteriia</taxon>
        <taxon>Sphingobacteriales</taxon>
        <taxon>Sphingobacteriaceae</taxon>
        <taxon>Pedobacter</taxon>
    </lineage>
</organism>
<dbReference type="SMART" id="SM00028">
    <property type="entry name" value="TPR"/>
    <property type="match status" value="3"/>
</dbReference>
<feature type="domain" description="Histidine kinase/HSP90-like ATPase" evidence="8">
    <location>
        <begin position="471"/>
        <end position="555"/>
    </location>
</feature>
<feature type="coiled-coil region" evidence="6">
    <location>
        <begin position="306"/>
        <end position="333"/>
    </location>
</feature>
<dbReference type="Pfam" id="PF02518">
    <property type="entry name" value="HATPase_c"/>
    <property type="match status" value="1"/>
</dbReference>
<dbReference type="PANTHER" id="PTHR24421:SF10">
    <property type="entry name" value="NITRATE_NITRITE SENSOR PROTEIN NARQ"/>
    <property type="match status" value="1"/>
</dbReference>
<dbReference type="GO" id="GO:0004673">
    <property type="term" value="F:protein histidine kinase activity"/>
    <property type="evidence" value="ECO:0007669"/>
    <property type="project" value="UniProtKB-EC"/>
</dbReference>
<keyword evidence="7" id="KW-0812">Transmembrane</keyword>
<dbReference type="CDD" id="cd16917">
    <property type="entry name" value="HATPase_UhpB-NarQ-NarX-like"/>
    <property type="match status" value="1"/>
</dbReference>
<comment type="caution">
    <text evidence="9">The sequence shown here is derived from an EMBL/GenBank/DDBJ whole genome shotgun (WGS) entry which is preliminary data.</text>
</comment>
<reference evidence="9 10" key="1">
    <citation type="submission" date="2018-06" db="EMBL/GenBank/DDBJ databases">
        <title>Genomic Encyclopedia of Archaeal and Bacterial Type Strains, Phase II (KMG-II): from individual species to whole genera.</title>
        <authorList>
            <person name="Goeker M."/>
        </authorList>
    </citation>
    <scope>NUCLEOTIDE SEQUENCE [LARGE SCALE GENOMIC DNA]</scope>
    <source>
        <strain evidence="9 10">DSM 14825</strain>
    </source>
</reference>
<comment type="catalytic activity">
    <reaction evidence="1">
        <text>ATP + protein L-histidine = ADP + protein N-phospho-L-histidine.</text>
        <dbReference type="EC" id="2.7.13.3"/>
    </reaction>
</comment>
<sequence>MKKILLFPFFIFSILACNKKQHSRKFVTDASYDKANSFLNKDSDSAYYYFNKVTGNSKDSLEIAISYNQMATIQANAGDYFGAQEALMISLKFLNDKKEKNFKCLSSDYNELGLNSLNLKRYDLAISYYDKVRKYDVKKAYNLRILNNKGLIYQKGKKYIQSLNMYNKIILENTADNQMEYAKVMSNIARTKWLQNPEYNAAPYLLKSLHIREKENDVWGQNASYSHLADYYTHKNPDSALIYARKMYQVAKKIRSPDDQIEALQKLIVLSPSQQTKQYFETYRKLDDSLQTARNAAKNQFALVRYEAEKNKSDNLNLQKDNTEKKYQIIKQKIWLFSTFLLVLAAAVISVIWYKKREQRLELEAQNTIKENQLKTSKKVHDVVANGLYRVMAEIENHTSLDRESILDKLENMYEKSRDISYDELPFTDQDFHEKIAELLKSFATQTTKVLYMGNTPELWGNISTLVKCEIEQVLQELMVNMDKHSQASQVVVRFIQKNHYININYTDNGIGISEGKKFNNGLTNTGNRIKSIHGEITFESNGEKGLKVQISFPVS</sequence>
<evidence type="ECO:0000256" key="5">
    <source>
        <dbReference type="ARBA" id="ARBA00023012"/>
    </source>
</evidence>
<protein>
    <recommendedName>
        <fullName evidence="2">histidine kinase</fullName>
        <ecNumber evidence="2">2.7.13.3</ecNumber>
    </recommendedName>
</protein>
<evidence type="ECO:0000256" key="7">
    <source>
        <dbReference type="SAM" id="Phobius"/>
    </source>
</evidence>
<accession>A0A327SZW4</accession>
<dbReference type="Gene3D" id="1.25.40.10">
    <property type="entry name" value="Tetratricopeptide repeat domain"/>
    <property type="match status" value="2"/>
</dbReference>
<evidence type="ECO:0000259" key="8">
    <source>
        <dbReference type="Pfam" id="PF02518"/>
    </source>
</evidence>
<evidence type="ECO:0000256" key="1">
    <source>
        <dbReference type="ARBA" id="ARBA00000085"/>
    </source>
</evidence>
<dbReference type="SUPFAM" id="SSF48452">
    <property type="entry name" value="TPR-like"/>
    <property type="match status" value="1"/>
</dbReference>
<dbReference type="AlphaFoldDB" id="A0A327SZW4"/>
<dbReference type="InterPro" id="IPR036890">
    <property type="entry name" value="HATPase_C_sf"/>
</dbReference>
<dbReference type="InterPro" id="IPR003594">
    <property type="entry name" value="HATPase_dom"/>
</dbReference>
<dbReference type="EMBL" id="QLLR01000005">
    <property type="protein sequence ID" value="RAJ33023.1"/>
    <property type="molecule type" value="Genomic_DNA"/>
</dbReference>
<dbReference type="SUPFAM" id="SSF55874">
    <property type="entry name" value="ATPase domain of HSP90 chaperone/DNA topoisomerase II/histidine kinase"/>
    <property type="match status" value="1"/>
</dbReference>
<proteinExistence type="predicted"/>
<dbReference type="InterPro" id="IPR050482">
    <property type="entry name" value="Sensor_HK_TwoCompSys"/>
</dbReference>
<keyword evidence="6" id="KW-0175">Coiled coil</keyword>
<evidence type="ECO:0000256" key="4">
    <source>
        <dbReference type="ARBA" id="ARBA00022777"/>
    </source>
</evidence>
<dbReference type="InterPro" id="IPR019734">
    <property type="entry name" value="TPR_rpt"/>
</dbReference>
<name>A0A327SZW4_9SPHI</name>
<evidence type="ECO:0000256" key="6">
    <source>
        <dbReference type="SAM" id="Coils"/>
    </source>
</evidence>
<keyword evidence="4" id="KW-0418">Kinase</keyword>
<keyword evidence="5" id="KW-0902">Two-component regulatory system</keyword>
<keyword evidence="3" id="KW-0808">Transferase</keyword>
<dbReference type="RefSeq" id="WP_245952660.1">
    <property type="nucleotide sequence ID" value="NZ_QLLR01000005.1"/>
</dbReference>
<dbReference type="PANTHER" id="PTHR24421">
    <property type="entry name" value="NITRATE/NITRITE SENSOR PROTEIN NARX-RELATED"/>
    <property type="match status" value="1"/>
</dbReference>
<evidence type="ECO:0000313" key="10">
    <source>
        <dbReference type="Proteomes" id="UP000249754"/>
    </source>
</evidence>
<dbReference type="EC" id="2.7.13.3" evidence="2"/>
<evidence type="ECO:0000256" key="2">
    <source>
        <dbReference type="ARBA" id="ARBA00012438"/>
    </source>
</evidence>
<dbReference type="InterPro" id="IPR011990">
    <property type="entry name" value="TPR-like_helical_dom_sf"/>
</dbReference>